<accession>A0A1J5PLX0</accession>
<dbReference type="AlphaFoldDB" id="A0A1J5PLX0"/>
<protein>
    <submittedName>
        <fullName evidence="1">Uncharacterized protein</fullName>
    </submittedName>
</protein>
<evidence type="ECO:0000313" key="1">
    <source>
        <dbReference type="EMBL" id="OIQ68791.1"/>
    </source>
</evidence>
<reference evidence="1" key="1">
    <citation type="submission" date="2016-10" db="EMBL/GenBank/DDBJ databases">
        <title>Sequence of Gallionella enrichment culture.</title>
        <authorList>
            <person name="Poehlein A."/>
            <person name="Muehling M."/>
            <person name="Daniel R."/>
        </authorList>
    </citation>
    <scope>NUCLEOTIDE SEQUENCE</scope>
</reference>
<proteinExistence type="predicted"/>
<organism evidence="1">
    <name type="scientific">mine drainage metagenome</name>
    <dbReference type="NCBI Taxonomy" id="410659"/>
    <lineage>
        <taxon>unclassified sequences</taxon>
        <taxon>metagenomes</taxon>
        <taxon>ecological metagenomes</taxon>
    </lineage>
</organism>
<sequence>MAVVSAGVHDARVVGGVLDAAGFVDRQGVHIGAQADGAVGLAPADGADDSVAADAGGKRDTEFSQALLDEGGGVGLVQGEFGVGVKVAPPAGQPVVQGFIHGGSGLVGFGRCYRKRRVVMRGRSIPGGCLMGVSLGVW</sequence>
<name>A0A1J5PLX0_9ZZZZ</name>
<gene>
    <name evidence="1" type="ORF">GALL_496120</name>
</gene>
<comment type="caution">
    <text evidence="1">The sequence shown here is derived from an EMBL/GenBank/DDBJ whole genome shotgun (WGS) entry which is preliminary data.</text>
</comment>
<dbReference type="EMBL" id="MLJW01005104">
    <property type="protein sequence ID" value="OIQ68791.1"/>
    <property type="molecule type" value="Genomic_DNA"/>
</dbReference>